<dbReference type="KEGG" id="dia:Dtpsy_1805"/>
<evidence type="ECO:0000313" key="2">
    <source>
        <dbReference type="Proteomes" id="UP000000450"/>
    </source>
</evidence>
<evidence type="ECO:0000313" key="1">
    <source>
        <dbReference type="EMBL" id="ACM33262.1"/>
    </source>
</evidence>
<dbReference type="Proteomes" id="UP000000450">
    <property type="component" value="Chromosome"/>
</dbReference>
<organism evidence="1 2">
    <name type="scientific">Acidovorax ebreus (strain TPSY)</name>
    <name type="common">Diaphorobacter sp. (strain TPSY)</name>
    <dbReference type="NCBI Taxonomy" id="535289"/>
    <lineage>
        <taxon>Bacteria</taxon>
        <taxon>Pseudomonadati</taxon>
        <taxon>Pseudomonadota</taxon>
        <taxon>Betaproteobacteria</taxon>
        <taxon>Burkholderiales</taxon>
        <taxon>Comamonadaceae</taxon>
        <taxon>Diaphorobacter</taxon>
    </lineage>
</organism>
<accession>A0A9J9QBE3</accession>
<name>A0A9J9QBE3_ACIET</name>
<sequence length="228" mass="23651">MNTRHIPTSVELPSSQQLLKSTFTAIATAAVLLVTVVLPSEYAIDPTGIGRALGLTEMGEIKTQLAAEAEADRAATPAAPAVPAASAAQANGKSAATTAVAGLVGATSAQASAPAQPAPAQVAAPQWKDEVTFVLKPGEGVEYKLRMKGDAKAQFAWAVQGGVVNYDTHGDAFGKSISYEKGRAVPAQTGELTAAFTGNHGWFWRNRGQADVTMTLKVAGDYEKLSRQ</sequence>
<dbReference type="RefSeq" id="WP_015913332.1">
    <property type="nucleotide sequence ID" value="NC_011992.1"/>
</dbReference>
<protein>
    <submittedName>
        <fullName evidence="1">(L31491) ORF2 putative (Plasmid pTOM9)</fullName>
    </submittedName>
</protein>
<dbReference type="EMBL" id="CP001392">
    <property type="protein sequence ID" value="ACM33262.1"/>
    <property type="molecule type" value="Genomic_DNA"/>
</dbReference>
<reference evidence="1 2" key="1">
    <citation type="journal article" date="2010" name="J. Bacteriol.">
        <title>Completed genome sequence of the anaerobic iron-oxidizing bacterium Acidovorax ebreus strain TPSY.</title>
        <authorList>
            <person name="Byrne-Bailey K.G."/>
            <person name="Weber K.A."/>
            <person name="Chair A.H."/>
            <person name="Bose S."/>
            <person name="Knox T."/>
            <person name="Spanbauer T.L."/>
            <person name="Chertkov O."/>
            <person name="Coates J.D."/>
        </authorList>
    </citation>
    <scope>NUCLEOTIDE SEQUENCE [LARGE SCALE GENOMIC DNA]</scope>
    <source>
        <strain evidence="1 2">TPSY</strain>
    </source>
</reference>
<keyword evidence="2" id="KW-1185">Reference proteome</keyword>
<dbReference type="AlphaFoldDB" id="A0A9J9QBE3"/>
<gene>
    <name evidence="1" type="ordered locus">Dtpsy_1805</name>
</gene>
<proteinExistence type="predicted"/>